<feature type="transmembrane region" description="Helical" evidence="1">
    <location>
        <begin position="36"/>
        <end position="58"/>
    </location>
</feature>
<evidence type="ECO:0000256" key="1">
    <source>
        <dbReference type="SAM" id="Phobius"/>
    </source>
</evidence>
<organism evidence="2 3">
    <name type="scientific">Actinomadura alba</name>
    <dbReference type="NCBI Taxonomy" id="406431"/>
    <lineage>
        <taxon>Bacteria</taxon>
        <taxon>Bacillati</taxon>
        <taxon>Actinomycetota</taxon>
        <taxon>Actinomycetes</taxon>
        <taxon>Streptosporangiales</taxon>
        <taxon>Thermomonosporaceae</taxon>
        <taxon>Actinomadura</taxon>
    </lineage>
</organism>
<accession>A0ABR7LX42</accession>
<keyword evidence="1" id="KW-0472">Membrane</keyword>
<dbReference type="RefSeq" id="WP_187246381.1">
    <property type="nucleotide sequence ID" value="NZ_BAAAOK010000009.1"/>
</dbReference>
<dbReference type="EMBL" id="JABVEC010000026">
    <property type="protein sequence ID" value="MBC6469331.1"/>
    <property type="molecule type" value="Genomic_DNA"/>
</dbReference>
<comment type="caution">
    <text evidence="2">The sequence shown here is derived from an EMBL/GenBank/DDBJ whole genome shotgun (WGS) entry which is preliminary data.</text>
</comment>
<proteinExistence type="predicted"/>
<evidence type="ECO:0000313" key="2">
    <source>
        <dbReference type="EMBL" id="MBC6469331.1"/>
    </source>
</evidence>
<keyword evidence="1" id="KW-0812">Transmembrane</keyword>
<protein>
    <submittedName>
        <fullName evidence="2">Uncharacterized protein</fullName>
    </submittedName>
</protein>
<name>A0ABR7LX42_9ACTN</name>
<evidence type="ECO:0000313" key="3">
    <source>
        <dbReference type="Proteomes" id="UP000805614"/>
    </source>
</evidence>
<dbReference type="Proteomes" id="UP000805614">
    <property type="component" value="Unassembled WGS sequence"/>
</dbReference>
<gene>
    <name evidence="2" type="ORF">HKK74_28110</name>
</gene>
<keyword evidence="1" id="KW-1133">Transmembrane helix</keyword>
<keyword evidence="3" id="KW-1185">Reference proteome</keyword>
<reference evidence="2 3" key="1">
    <citation type="submission" date="2020-06" db="EMBL/GenBank/DDBJ databases">
        <title>Actinomadura xiongansis sp. nov., isolated from soil of Baiyangdian.</title>
        <authorList>
            <person name="Zhang X."/>
        </authorList>
    </citation>
    <scope>NUCLEOTIDE SEQUENCE [LARGE SCALE GENOMIC DNA]</scope>
    <source>
        <strain evidence="2 3">HBUM206468</strain>
    </source>
</reference>
<sequence>MYAKPSIGLLAVAGAAAMPTATPVFRVARILLQVTGVGFGLYCAGAAVLLLAGCWMRWRDAAAGRRRSTAEGL</sequence>